<sequence>MHKGPHCSNKTQFSSTEINHFYAALNDARINNLNGFNDVRRALERNPQIVFERSREGDTSLIIVLIKYEHENKINSSLFKLILSAIKENSDLNAIHTILTHPSKAGFMPLQSALKSGNPEITNRLFDILEKHPKILAENLSNITKDGFMPLQSALKSGKPEITNGLFDILEKHPKILAENLSNITKDGFMPLQSALKSGNPEITNRLFDILEKHPKTLAENLSNITKDGFTSLEQALRSGNLEITNRLLDILENHPGILVKNLLNLKKDGFMPLQHALRSGNLEITNRLLDILEMHPEILIANLRNSTKDGFMSLQHALASSNPLIVNRLLEVLEKNPKALAENLHNRTKNGFMSLQHALASKNFEVTDRLLKILSKHKEALIANLRNRTKDGFMLLQQALASNSSPEMVYTLIELLRHEPKSLRDNLLNITERNHSTFSTAARNGQHQIIQLYLWAFKLAFNDDAKIEFKKIYSSNRAPFLQWCQELIDKALRGDFPDAPQLAQQAEKEKQKKIYEIDEKGEGEITEKNSSASNNYNEGLDNLSPKDTQKITEFFERLPSASNNSHDFDWVQKMINRNPEIVFARNRNRDTSLLTVLLTKGKHNKHKDQLVDLIISIIEKSSNTDSIYQLLTHSSNAGFMPLQHGLASSTPLIANRLLEVLEKHPKALADNLHNRTKDGFMLLQGALASKNFEVTDRLLKILSKDEEALIANLRNRTKDGFMSLQHALSSSNPLVVNRLLKVLEKHPKALADNLHNGTNHGFMSLQHALASKNFEVTDRLLKILSKDEEALIANLRNITKDGFMPLQQALASSNPLIVNRLLEILEKHPKAFANNLQNRTKDGFMPLQQALASSNPLIVNRLLEVLKNHPKAFADNLSNVTKDGSMPLQSALKSGNLEITNRLLDILENHPEILTANLCKRTKYGFMPLQHPFASKNIEVTDRLLKILSKHKEALLANLRNRSKDGFMPLQQAFASNWSSEMVYKLIELLRHEPKLLRDNLLNITERNHSTFSTAARNGQHEIIQLYLWAFKLAFNDDAKIEFKKIYRSNRAPFLDECQELINKALRGDFPDAPQLAQQAEKEKQKKIYEIDEKGEGEITEKDNSASNSCLDNLSPKDTQQITELFEHLRDSLSSKFPESIELESKNNEHEIAEDGIIDAFLPKEAKGKEKVTITEENNAPLNSNSKHHAASMLLKELPASKRIKSIESVLSKELTQARPTNTIYDKSREAEEEEVVIVPPTAGINPKYLDHDYQQSLDKGFHPGYHDRKPHKLNFSFIHQLPPLSSKDNRKPFEIRTPNLKATFYTCSNNIVPKDEVTFICAGRKQNALIPLGSRCIVVCTQSEFEELKRYGIRNLLMVKEVYGQGGVFPTDKITSRRLAILLAANYWQLNNCIMLDDNIQCVEFVGNGNDWLSFYRLLEHNLGSEPCLTVSKHYSNQMQPGQLGSKLFMLNMARIKEQFPQERDLTVLLPYLKNVHFWGEDYYFQLMLHYAFKPHAQGYRILDKTIATFTRAITHRNAFALSGNNQTRILANTFDTPLFPQHNGMQESWVRQTIICLNQIIDSNRQNYISKKALPPLLLSQSTEIVTANAATNMQVSQSKSIMNRFEIRFKKKSHLSSETTTTLTRNLPKHPTNNYDNKEPLIYRDVTKELKNEIDNMPTRLLRHCQMKALRSIAKHCVINTQLQVIMATGTGKTRVQGMLATLMYSHLQENEHIVISTANIQLVSQFAQALKQAYPQVADNIVCISSDPHHISVNKGLAQGIFYGKPKLFIFCIDSLLNLIEQNPSFTSQARLMLCDEYHAYAVDTIKIANMTKNMMIGFSATPPKSSTLKTVYTYSIKQAIKQNVLAPLIIDSLEIEYNLSNVEAFERCLPTILKQQYHPGFTQNLRNLSECKGVIYLPSIKAIERTKKLLDKHSISSYAIHSQNSSCFQELEKFKCSQHGVLLACDMCKIGFDDENLSYVIIAQKPGSRNAEQIVGRALRKNGDKIGYVLTFSDVAEKLQRFIKGQMIKFPIFSDYLENKTNAVARSNEENGHAIRFSITPFMQHKQNEINVKKSLQLSDEETQKMLTFLRSQASSRRLKSEPSWDTLDKDSKTFFDQLESKGFFNYAMETVKRNERIVRENTAGLKRKTMR</sequence>
<keyword evidence="2" id="KW-0040">ANK repeat</keyword>
<evidence type="ECO:0000256" key="2">
    <source>
        <dbReference type="ARBA" id="ARBA00023043"/>
    </source>
</evidence>
<dbReference type="EMBL" id="LKAJ02000001">
    <property type="protein sequence ID" value="MCS5711247.1"/>
    <property type="molecule type" value="Genomic_DNA"/>
</dbReference>
<dbReference type="InterPro" id="IPR036770">
    <property type="entry name" value="Ankyrin_rpt-contain_sf"/>
</dbReference>
<gene>
    <name evidence="6" type="ORF">HT99x_007360</name>
    <name evidence="5" type="ORF">HT99x_01641</name>
</gene>
<reference evidence="6" key="2">
    <citation type="journal article" date="2016" name="Genome Announc.">
        <title>Draft Genome Sequences of Two Novel Amoeba-Resistant Intranuclear Bacteria, 'Candidatus Berkiella cookevillensis' and 'Candidatus Berkiella aquae'.</title>
        <authorList>
            <person name="Mehari Y.T."/>
            <person name="Arivett B.A."/>
            <person name="Farone A.L."/>
            <person name="Gunderson J.H."/>
            <person name="Farone M.B."/>
        </authorList>
    </citation>
    <scope>NUCLEOTIDE SEQUENCE</scope>
    <source>
        <strain evidence="6">HT99</strain>
    </source>
</reference>
<dbReference type="Gene3D" id="3.40.50.300">
    <property type="entry name" value="P-loop containing nucleotide triphosphate hydrolases"/>
    <property type="match status" value="2"/>
</dbReference>
<keyword evidence="1" id="KW-0677">Repeat</keyword>
<dbReference type="GO" id="GO:0005524">
    <property type="term" value="F:ATP binding"/>
    <property type="evidence" value="ECO:0007669"/>
    <property type="project" value="InterPro"/>
</dbReference>
<dbReference type="PANTHER" id="PTHR24123">
    <property type="entry name" value="ANKYRIN REPEAT-CONTAINING"/>
    <property type="match status" value="1"/>
</dbReference>
<dbReference type="Proteomes" id="UP000051497">
    <property type="component" value="Unassembled WGS sequence"/>
</dbReference>
<evidence type="ECO:0000313" key="7">
    <source>
        <dbReference type="Proteomes" id="UP000051497"/>
    </source>
</evidence>
<dbReference type="InterPro" id="IPR001650">
    <property type="entry name" value="Helicase_C-like"/>
</dbReference>
<feature type="region of interest" description="Disordered" evidence="3">
    <location>
        <begin position="1622"/>
        <end position="1642"/>
    </location>
</feature>
<dbReference type="InterPro" id="IPR014001">
    <property type="entry name" value="Helicase_ATP-bd"/>
</dbReference>
<dbReference type="Gene3D" id="1.25.40.20">
    <property type="entry name" value="Ankyrin repeat-containing domain"/>
    <property type="match status" value="4"/>
</dbReference>
<keyword evidence="6" id="KW-0067">ATP-binding</keyword>
<dbReference type="InterPro" id="IPR027417">
    <property type="entry name" value="P-loop_NTPase"/>
</dbReference>
<comment type="caution">
    <text evidence="5">The sequence shown here is derived from an EMBL/GenBank/DDBJ whole genome shotgun (WGS) entry which is preliminary data.</text>
</comment>
<evidence type="ECO:0000313" key="5">
    <source>
        <dbReference type="EMBL" id="KRG21085.1"/>
    </source>
</evidence>
<dbReference type="GO" id="GO:0003677">
    <property type="term" value="F:DNA binding"/>
    <property type="evidence" value="ECO:0007669"/>
    <property type="project" value="InterPro"/>
</dbReference>
<dbReference type="GO" id="GO:0004386">
    <property type="term" value="F:helicase activity"/>
    <property type="evidence" value="ECO:0007669"/>
    <property type="project" value="UniProtKB-KW"/>
</dbReference>
<keyword evidence="6" id="KW-0347">Helicase</keyword>
<evidence type="ECO:0000259" key="4">
    <source>
        <dbReference type="PROSITE" id="PS51192"/>
    </source>
</evidence>
<dbReference type="EMBL" id="LKAJ01000006">
    <property type="protein sequence ID" value="KRG21085.1"/>
    <property type="molecule type" value="Genomic_DNA"/>
</dbReference>
<dbReference type="SMART" id="SM00487">
    <property type="entry name" value="DEXDc"/>
    <property type="match status" value="1"/>
</dbReference>
<dbReference type="Pfam" id="PF00271">
    <property type="entry name" value="Helicase_C"/>
    <property type="match status" value="1"/>
</dbReference>
<evidence type="ECO:0000256" key="1">
    <source>
        <dbReference type="ARBA" id="ARBA00022737"/>
    </source>
</evidence>
<keyword evidence="7" id="KW-1185">Reference proteome</keyword>
<name>A0A0Q9YK69_9GAMM</name>
<dbReference type="RefSeq" id="WP_075066270.1">
    <property type="nucleotide sequence ID" value="NZ_LKAJ02000001.1"/>
</dbReference>
<proteinExistence type="predicted"/>
<dbReference type="PATRIC" id="fig|1590043.3.peg.1676"/>
<dbReference type="SMART" id="SM00248">
    <property type="entry name" value="ANK"/>
    <property type="match status" value="11"/>
</dbReference>
<dbReference type="GO" id="GO:0016787">
    <property type="term" value="F:hydrolase activity"/>
    <property type="evidence" value="ECO:0007669"/>
    <property type="project" value="InterPro"/>
</dbReference>
<feature type="domain" description="Helicase ATP-binding" evidence="4">
    <location>
        <begin position="1678"/>
        <end position="1846"/>
    </location>
</feature>
<dbReference type="OrthoDB" id="5631452at2"/>
<feature type="compositionally biased region" description="Polar residues" evidence="3">
    <location>
        <begin position="529"/>
        <end position="538"/>
    </location>
</feature>
<reference evidence="6" key="3">
    <citation type="submission" date="2021-06" db="EMBL/GenBank/DDBJ databases">
        <title>Genomic Description and Analysis of Intracellular Bacteria, Candidatus Berkiella cookevillensis and Candidatus Berkiella aquae.</title>
        <authorList>
            <person name="Kidane D.T."/>
            <person name="Mehari Y.T."/>
            <person name="Rice F.C."/>
            <person name="Arivett B.A."/>
            <person name="Farone A.L."/>
            <person name="Berk S.G."/>
            <person name="Farone M.B."/>
        </authorList>
    </citation>
    <scope>NUCLEOTIDE SEQUENCE</scope>
    <source>
        <strain evidence="6">HT99</strain>
    </source>
</reference>
<evidence type="ECO:0000313" key="6">
    <source>
        <dbReference type="EMBL" id="MCS5711247.1"/>
    </source>
</evidence>
<dbReference type="PROSITE" id="PS51192">
    <property type="entry name" value="HELICASE_ATP_BIND_1"/>
    <property type="match status" value="1"/>
</dbReference>
<dbReference type="SUPFAM" id="SSF48403">
    <property type="entry name" value="Ankyrin repeat"/>
    <property type="match status" value="2"/>
</dbReference>
<dbReference type="Pfam" id="PF04851">
    <property type="entry name" value="ResIII"/>
    <property type="match status" value="1"/>
</dbReference>
<reference evidence="5" key="1">
    <citation type="submission" date="2015-09" db="EMBL/GenBank/DDBJ databases">
        <title>Draft Genome Sequences of Two Novel Amoeba-resistant Intranuclear Bacteria, Candidatus Berkiella cookevillensis and Candidatus Berkiella aquae.</title>
        <authorList>
            <person name="Mehari Y.T."/>
            <person name="Arivett B.A."/>
            <person name="Farone A.L."/>
            <person name="Gunderson J.H."/>
            <person name="Farone M.B."/>
        </authorList>
    </citation>
    <scope>NUCLEOTIDE SEQUENCE [LARGE SCALE GENOMIC DNA]</scope>
    <source>
        <strain evidence="5">HT99</strain>
    </source>
</reference>
<dbReference type="SUPFAM" id="SSF52540">
    <property type="entry name" value="P-loop containing nucleoside triphosphate hydrolases"/>
    <property type="match status" value="1"/>
</dbReference>
<accession>A0A0Q9YK69</accession>
<organism evidence="5">
    <name type="scientific">Candidatus Berkiella aquae</name>
    <dbReference type="NCBI Taxonomy" id="295108"/>
    <lineage>
        <taxon>Bacteria</taxon>
        <taxon>Pseudomonadati</taxon>
        <taxon>Pseudomonadota</taxon>
        <taxon>Gammaproteobacteria</taxon>
        <taxon>Candidatus Berkiellales</taxon>
        <taxon>Candidatus Berkiellaceae</taxon>
        <taxon>Candidatus Berkiella</taxon>
    </lineage>
</organism>
<protein>
    <submittedName>
        <fullName evidence="5">Ankyrin repeats (3 copies)</fullName>
    </submittedName>
    <submittedName>
        <fullName evidence="6">DEAD/DEAH box helicase family protein</fullName>
    </submittedName>
</protein>
<keyword evidence="6" id="KW-0547">Nucleotide-binding</keyword>
<dbReference type="InterPro" id="IPR006935">
    <property type="entry name" value="Helicase/UvrB_N"/>
</dbReference>
<dbReference type="InterPro" id="IPR002110">
    <property type="entry name" value="Ankyrin_rpt"/>
</dbReference>
<dbReference type="InterPro" id="IPR051165">
    <property type="entry name" value="Multifunctional_ANK_Repeat"/>
</dbReference>
<keyword evidence="6" id="KW-0378">Hydrolase</keyword>
<feature type="region of interest" description="Disordered" evidence="3">
    <location>
        <begin position="523"/>
        <end position="544"/>
    </location>
</feature>
<dbReference type="STRING" id="295108.HT99x_01641"/>
<evidence type="ECO:0000256" key="3">
    <source>
        <dbReference type="SAM" id="MobiDB-lite"/>
    </source>
</evidence>
<dbReference type="PANTHER" id="PTHR24123:SF33">
    <property type="entry name" value="PROTEIN HOS4"/>
    <property type="match status" value="1"/>
</dbReference>